<name>D7VTE5_SPHSI</name>
<dbReference type="GeneID" id="95430562"/>
<organism evidence="2 3">
    <name type="scientific">Sphingobacterium spiritivorum ATCC 33861</name>
    <dbReference type="NCBI Taxonomy" id="525373"/>
    <lineage>
        <taxon>Bacteria</taxon>
        <taxon>Pseudomonadati</taxon>
        <taxon>Bacteroidota</taxon>
        <taxon>Sphingobacteriia</taxon>
        <taxon>Sphingobacteriales</taxon>
        <taxon>Sphingobacteriaceae</taxon>
        <taxon>Sphingobacterium</taxon>
    </lineage>
</organism>
<dbReference type="HOGENOM" id="CLU_1804959_0_0_10"/>
<feature type="chain" id="PRO_5003107917" description="DUF3887 domain-containing protein" evidence="1">
    <location>
        <begin position="20"/>
        <end position="143"/>
    </location>
</feature>
<keyword evidence="3" id="KW-1185">Reference proteome</keyword>
<dbReference type="STRING" id="525373.HMPREF0766_14249"/>
<dbReference type="RefSeq" id="WP_002996289.1">
    <property type="nucleotide sequence ID" value="NZ_GL379770.1"/>
</dbReference>
<sequence length="143" mass="16417">MHKLLLLFTLLLGYTCSFAQENDEKLIKSFLKDIYETETITDAFLDHYFTQGIDSAKKDKIINNLTNLKSTIVQTIDKEKLPSLEVKSPSLKSENPNANTRPFIIPLNADYSLGFWVGDNKIKTILWLKPSDFSTTIYYDVNM</sequence>
<evidence type="ECO:0000313" key="3">
    <source>
        <dbReference type="Proteomes" id="UP000006258"/>
    </source>
</evidence>
<reference evidence="2" key="1">
    <citation type="submission" date="2010-07" db="EMBL/GenBank/DDBJ databases">
        <authorList>
            <person name="Muzny D."/>
            <person name="Qin X."/>
            <person name="Buhay C."/>
            <person name="Dugan-Rocha S."/>
            <person name="Ding Y."/>
            <person name="Chen G."/>
            <person name="Hawes A."/>
            <person name="Holder M."/>
            <person name="Jhangiani S."/>
            <person name="Johnson A."/>
            <person name="Khan Z."/>
            <person name="Li Z."/>
            <person name="Liu W."/>
            <person name="Liu X."/>
            <person name="Perez L."/>
            <person name="Shen H."/>
            <person name="Wang Q."/>
            <person name="Watt J."/>
            <person name="Xi L."/>
            <person name="Xin Y."/>
            <person name="Zhou J."/>
            <person name="Deng J."/>
            <person name="Jiang H."/>
            <person name="Liu Y."/>
            <person name="Qu J."/>
            <person name="Song X.-Z."/>
            <person name="Zhang L."/>
            <person name="Villasana D."/>
            <person name="Johnson A."/>
            <person name="Liu J."/>
            <person name="Liyanage D."/>
            <person name="Lorensuhewa L."/>
            <person name="Robinson T."/>
            <person name="Song A."/>
            <person name="Song B.-B."/>
            <person name="Dinh H."/>
            <person name="Thornton R."/>
            <person name="Coyle M."/>
            <person name="Francisco L."/>
            <person name="Jackson L."/>
            <person name="Javaid M."/>
            <person name="Korchina V."/>
            <person name="Kovar C."/>
            <person name="Mata R."/>
            <person name="Mathew T."/>
            <person name="Ngo R."/>
            <person name="Nguyen L."/>
            <person name="Nguyen N."/>
            <person name="Okwuonu G."/>
            <person name="Ongeri F."/>
            <person name="Pham C."/>
            <person name="Simmons D."/>
            <person name="Wilczek-Boney K."/>
            <person name="Hale W."/>
            <person name="Jakkamsetti A."/>
            <person name="Pham P."/>
            <person name="Ruth R."/>
            <person name="San Lucas F."/>
            <person name="Warren J."/>
            <person name="Zhang J."/>
            <person name="Zhao Z."/>
            <person name="Zhou C."/>
            <person name="Zhu D."/>
            <person name="Lee S."/>
            <person name="Bess C."/>
            <person name="Blankenburg K."/>
            <person name="Forbes L."/>
            <person name="Fu Q."/>
            <person name="Gubbala S."/>
            <person name="Hirani K."/>
            <person name="Jayaseelan J.C."/>
            <person name="Lara F."/>
            <person name="Munidasa M."/>
            <person name="Palculict T."/>
            <person name="Patil S."/>
            <person name="Pu L.-L."/>
            <person name="Saada N."/>
            <person name="Tang L."/>
            <person name="Weissenberger G."/>
            <person name="Zhu Y."/>
            <person name="Hemphill L."/>
            <person name="Shang Y."/>
            <person name="Youmans B."/>
            <person name="Ayvaz T."/>
            <person name="Ross M."/>
            <person name="Santibanez J."/>
            <person name="Aqrawi P."/>
            <person name="Gross S."/>
            <person name="Joshi V."/>
            <person name="Fowler G."/>
            <person name="Nazareth L."/>
            <person name="Reid J."/>
            <person name="Worley K."/>
            <person name="Petrosino J."/>
            <person name="Highlander S."/>
            <person name="Gibbs R."/>
        </authorList>
    </citation>
    <scope>NUCLEOTIDE SEQUENCE [LARGE SCALE GENOMIC DNA]</scope>
    <source>
        <strain evidence="2">ATCC 33861</strain>
    </source>
</reference>
<proteinExistence type="predicted"/>
<dbReference type="AlphaFoldDB" id="D7VTE5"/>
<dbReference type="EMBL" id="ACHA02000012">
    <property type="protein sequence ID" value="EFK57046.1"/>
    <property type="molecule type" value="Genomic_DNA"/>
</dbReference>
<protein>
    <recommendedName>
        <fullName evidence="4">DUF3887 domain-containing protein</fullName>
    </recommendedName>
</protein>
<gene>
    <name evidence="2" type="ORF">HMPREF0766_14249</name>
</gene>
<accession>D7VTE5</accession>
<evidence type="ECO:0000256" key="1">
    <source>
        <dbReference type="SAM" id="SignalP"/>
    </source>
</evidence>
<dbReference type="Proteomes" id="UP000006258">
    <property type="component" value="Unassembled WGS sequence"/>
</dbReference>
<evidence type="ECO:0008006" key="4">
    <source>
        <dbReference type="Google" id="ProtNLM"/>
    </source>
</evidence>
<keyword evidence="1" id="KW-0732">Signal</keyword>
<feature type="signal peptide" evidence="1">
    <location>
        <begin position="1"/>
        <end position="19"/>
    </location>
</feature>
<evidence type="ECO:0000313" key="2">
    <source>
        <dbReference type="EMBL" id="EFK57046.1"/>
    </source>
</evidence>
<comment type="caution">
    <text evidence="2">The sequence shown here is derived from an EMBL/GenBank/DDBJ whole genome shotgun (WGS) entry which is preliminary data.</text>
</comment>